<dbReference type="Gene3D" id="3.30.1120.40">
    <property type="entry name" value="Stage V sporulation protein G"/>
    <property type="match status" value="1"/>
</dbReference>
<dbReference type="SUPFAM" id="SSF160537">
    <property type="entry name" value="SpoVG-like"/>
    <property type="match status" value="1"/>
</dbReference>
<protein>
    <recommendedName>
        <fullName evidence="2">Stage V sporulation protein G</fullName>
    </recommendedName>
</protein>
<dbReference type="GO" id="GO:0030435">
    <property type="term" value="P:sporulation resulting in formation of a cellular spore"/>
    <property type="evidence" value="ECO:0007669"/>
    <property type="project" value="InterPro"/>
</dbReference>
<organism evidence="1">
    <name type="scientific">marine metagenome</name>
    <dbReference type="NCBI Taxonomy" id="408172"/>
    <lineage>
        <taxon>unclassified sequences</taxon>
        <taxon>metagenomes</taxon>
        <taxon>ecological metagenomes</taxon>
    </lineage>
</organism>
<dbReference type="InterPro" id="IPR036751">
    <property type="entry name" value="SpoVG_sf"/>
</dbReference>
<gene>
    <name evidence="1" type="ORF">METZ01_LOCUS56061</name>
</gene>
<dbReference type="InterPro" id="IPR007170">
    <property type="entry name" value="SpoVG"/>
</dbReference>
<evidence type="ECO:0008006" key="2">
    <source>
        <dbReference type="Google" id="ProtNLM"/>
    </source>
</evidence>
<evidence type="ECO:0000313" key="1">
    <source>
        <dbReference type="EMBL" id="SVA03207.1"/>
    </source>
</evidence>
<dbReference type="EMBL" id="UINC01003083">
    <property type="protein sequence ID" value="SVA03207.1"/>
    <property type="molecule type" value="Genomic_DNA"/>
</dbReference>
<proteinExistence type="predicted"/>
<sequence>MNFVFMCFGDILKVYGYPLRIQMRIGKYYSQFSRLYKKVNAHCHELQICNNSVTIMNITSVKIYPFDADISQGSLRACADVVLDDSVLIKGFRILASKSGGLFIGMPSKKGKNGKYYDQVEFKTDALKSLLRNQILDAYKEFSL</sequence>
<dbReference type="Pfam" id="PF04026">
    <property type="entry name" value="SpoVG"/>
    <property type="match status" value="1"/>
</dbReference>
<reference evidence="1" key="1">
    <citation type="submission" date="2018-05" db="EMBL/GenBank/DDBJ databases">
        <authorList>
            <person name="Lanie J.A."/>
            <person name="Ng W.-L."/>
            <person name="Kazmierczak K.M."/>
            <person name="Andrzejewski T.M."/>
            <person name="Davidsen T.M."/>
            <person name="Wayne K.J."/>
            <person name="Tettelin H."/>
            <person name="Glass J.I."/>
            <person name="Rusch D."/>
            <person name="Podicherti R."/>
            <person name="Tsui H.-C.T."/>
            <person name="Winkler M.E."/>
        </authorList>
    </citation>
    <scope>NUCLEOTIDE SEQUENCE</scope>
</reference>
<accession>A0A381SLJ7</accession>
<dbReference type="AlphaFoldDB" id="A0A381SLJ7"/>
<name>A0A381SLJ7_9ZZZZ</name>